<sequence length="342" mass="37895">MAPNPLNAIIKDYAKATIARADYQPDLPTLKHSTLGSIIHAFKIDGRGFFQSAFSLTLRDICGSSGIEFSTALHTTVEHNIVSVTILREVIKKIPFEQVMQIPEVEKHKLGPIVDQIYVYTGALFEDSGERFDVVRSWSAAAKHQELCGSERVDEQVKFEYDLLERVYCWQIHTALLAVLSPPPTSPNWVPQFTLNHDQNLNANLVPRIHSVFQSGSVPDALWLCESYMQEDTSQSQSYLLSPIMLNTPPASSSPNAPSCPSFSFGDYEWPSPLGHNPTQRPLPSPLRSPRSIRFLSPVQCSPSSFCRSPRTPRQFGASLTNSLLPSFSPAVPSASTSSYTT</sequence>
<evidence type="ECO:0000313" key="1">
    <source>
        <dbReference type="EMBL" id="KAK7063628.1"/>
    </source>
</evidence>
<keyword evidence="2" id="KW-1185">Reference proteome</keyword>
<organism evidence="1 2">
    <name type="scientific">Favolaschia claudopus</name>
    <dbReference type="NCBI Taxonomy" id="2862362"/>
    <lineage>
        <taxon>Eukaryota</taxon>
        <taxon>Fungi</taxon>
        <taxon>Dikarya</taxon>
        <taxon>Basidiomycota</taxon>
        <taxon>Agaricomycotina</taxon>
        <taxon>Agaricomycetes</taxon>
        <taxon>Agaricomycetidae</taxon>
        <taxon>Agaricales</taxon>
        <taxon>Marasmiineae</taxon>
        <taxon>Mycenaceae</taxon>
        <taxon>Favolaschia</taxon>
    </lineage>
</organism>
<evidence type="ECO:0000313" key="2">
    <source>
        <dbReference type="Proteomes" id="UP001362999"/>
    </source>
</evidence>
<accession>A0AAW0EG60</accession>
<dbReference type="EMBL" id="JAWWNJ010000001">
    <property type="protein sequence ID" value="KAK7063628.1"/>
    <property type="molecule type" value="Genomic_DNA"/>
</dbReference>
<proteinExistence type="predicted"/>
<comment type="caution">
    <text evidence="1">The sequence shown here is derived from an EMBL/GenBank/DDBJ whole genome shotgun (WGS) entry which is preliminary data.</text>
</comment>
<dbReference type="AlphaFoldDB" id="A0AAW0EG60"/>
<protein>
    <submittedName>
        <fullName evidence="1">Uncharacterized protein</fullName>
    </submittedName>
</protein>
<reference evidence="1 2" key="1">
    <citation type="journal article" date="2024" name="J Genomics">
        <title>Draft genome sequencing and assembly of Favolaschia claudopus CIRM-BRFM 2984 isolated from oak limbs.</title>
        <authorList>
            <person name="Navarro D."/>
            <person name="Drula E."/>
            <person name="Chaduli D."/>
            <person name="Cazenave R."/>
            <person name="Ahrendt S."/>
            <person name="Wang J."/>
            <person name="Lipzen A."/>
            <person name="Daum C."/>
            <person name="Barry K."/>
            <person name="Grigoriev I.V."/>
            <person name="Favel A."/>
            <person name="Rosso M.N."/>
            <person name="Martin F."/>
        </authorList>
    </citation>
    <scope>NUCLEOTIDE SEQUENCE [LARGE SCALE GENOMIC DNA]</scope>
    <source>
        <strain evidence="1 2">CIRM-BRFM 2984</strain>
    </source>
</reference>
<dbReference type="Proteomes" id="UP001362999">
    <property type="component" value="Unassembled WGS sequence"/>
</dbReference>
<name>A0AAW0EG60_9AGAR</name>
<gene>
    <name evidence="1" type="ORF">R3P38DRAFT_2819510</name>
</gene>